<accession>U7V6H9</accession>
<dbReference type="EMBL" id="AXZF01000139">
    <property type="protein sequence ID" value="ERT66734.1"/>
    <property type="molecule type" value="Genomic_DNA"/>
</dbReference>
<reference evidence="1 2" key="1">
    <citation type="submission" date="2013-08" db="EMBL/GenBank/DDBJ databases">
        <authorList>
            <person name="Weinstock G."/>
            <person name="Sodergren E."/>
            <person name="Wylie T."/>
            <person name="Fulton L."/>
            <person name="Fulton R."/>
            <person name="Fronick C."/>
            <person name="O'Laughlin M."/>
            <person name="Godfrey J."/>
            <person name="Miner T."/>
            <person name="Herter B."/>
            <person name="Appelbaum E."/>
            <person name="Cordes M."/>
            <person name="Lek S."/>
            <person name="Wollam A."/>
            <person name="Pepin K.H."/>
            <person name="Palsikar V.B."/>
            <person name="Mitreva M."/>
            <person name="Wilson R.K."/>
        </authorList>
    </citation>
    <scope>NUCLEOTIDE SEQUENCE [LARGE SCALE GENOMIC DNA]</scope>
    <source>
        <strain evidence="1 2">ATCC BAA-474</strain>
    </source>
</reference>
<sequence>MKYFCKRIRFSVNCKNYIYILSSELLIFLKSEVSRIANKFFENTFIISIDILKSFSETILTIFPEIKRQCFMVYQIKNILRYMNYRGKKSYSQKLKCNFNLILLEILFHIKYGIIFPKTDFSQYVSSYNYSFAHFYDIL</sequence>
<dbReference type="Proteomes" id="UP000017081">
    <property type="component" value="Unassembled WGS sequence"/>
</dbReference>
<organism evidence="1 2">
    <name type="scientific">Cetobacterium somerae ATCC BAA-474</name>
    <dbReference type="NCBI Taxonomy" id="1319815"/>
    <lineage>
        <taxon>Bacteria</taxon>
        <taxon>Fusobacteriati</taxon>
        <taxon>Fusobacteriota</taxon>
        <taxon>Fusobacteriia</taxon>
        <taxon>Fusobacteriales</taxon>
        <taxon>Fusobacteriaceae</taxon>
        <taxon>Cetobacterium</taxon>
    </lineage>
</organism>
<comment type="caution">
    <text evidence="1">The sequence shown here is derived from an EMBL/GenBank/DDBJ whole genome shotgun (WGS) entry which is preliminary data.</text>
</comment>
<evidence type="ECO:0000313" key="1">
    <source>
        <dbReference type="EMBL" id="ERT66734.1"/>
    </source>
</evidence>
<evidence type="ECO:0000313" key="2">
    <source>
        <dbReference type="Proteomes" id="UP000017081"/>
    </source>
</evidence>
<gene>
    <name evidence="1" type="ORF">HMPREF0202_02549</name>
</gene>
<proteinExistence type="predicted"/>
<dbReference type="STRING" id="1319815.HMPREF0202_02549"/>
<evidence type="ECO:0008006" key="3">
    <source>
        <dbReference type="Google" id="ProtNLM"/>
    </source>
</evidence>
<keyword evidence="2" id="KW-1185">Reference proteome</keyword>
<protein>
    <recommendedName>
        <fullName evidence="3">Mutator family transposase</fullName>
    </recommendedName>
</protein>
<dbReference type="AlphaFoldDB" id="U7V6H9"/>
<dbReference type="HOGENOM" id="CLU_1841539_0_0_0"/>
<name>U7V6H9_9FUSO</name>